<protein>
    <submittedName>
        <fullName evidence="8">Uncharacterized protein</fullName>
    </submittedName>
</protein>
<keyword evidence="2" id="KW-0678">Repressor</keyword>
<evidence type="ECO:0000256" key="7">
    <source>
        <dbReference type="SAM" id="MobiDB-lite"/>
    </source>
</evidence>
<keyword evidence="5" id="KW-0804">Transcription</keyword>
<dbReference type="PANTHER" id="PTHR15556:SF5">
    <property type="entry name" value="EP300-INTERACTING INHIBITOR OF DIFFERENTIATION 1"/>
    <property type="match status" value="1"/>
</dbReference>
<keyword evidence="6" id="KW-0539">Nucleus</keyword>
<dbReference type="PANTHER" id="PTHR15556">
    <property type="entry name" value="EP300-INTERACTING INHIBITOR OF DIFFERENTIATION 2-RELATED"/>
    <property type="match status" value="1"/>
</dbReference>
<name>A0A8C0X821_CASCN</name>
<evidence type="ECO:0000256" key="4">
    <source>
        <dbReference type="ARBA" id="ARBA00023015"/>
    </source>
</evidence>
<evidence type="ECO:0000256" key="1">
    <source>
        <dbReference type="ARBA" id="ARBA00004123"/>
    </source>
</evidence>
<evidence type="ECO:0000313" key="8">
    <source>
        <dbReference type="Ensembl" id="ENSCCNP00000021753.1"/>
    </source>
</evidence>
<keyword evidence="3" id="KW-0221">Differentiation</keyword>
<proteinExistence type="predicted"/>
<evidence type="ECO:0000256" key="5">
    <source>
        <dbReference type="ARBA" id="ARBA00023163"/>
    </source>
</evidence>
<feature type="compositionally biased region" description="Acidic residues" evidence="7">
    <location>
        <begin position="91"/>
        <end position="105"/>
    </location>
</feature>
<dbReference type="GO" id="GO:0030154">
    <property type="term" value="P:cell differentiation"/>
    <property type="evidence" value="ECO:0007669"/>
    <property type="project" value="UniProtKB-KW"/>
</dbReference>
<organism evidence="8">
    <name type="scientific">Castor canadensis</name>
    <name type="common">American beaver</name>
    <dbReference type="NCBI Taxonomy" id="51338"/>
    <lineage>
        <taxon>Eukaryota</taxon>
        <taxon>Metazoa</taxon>
        <taxon>Chordata</taxon>
        <taxon>Craniata</taxon>
        <taxon>Vertebrata</taxon>
        <taxon>Euteleostomi</taxon>
        <taxon>Mammalia</taxon>
        <taxon>Eutheria</taxon>
        <taxon>Euarchontoglires</taxon>
        <taxon>Glires</taxon>
        <taxon>Rodentia</taxon>
        <taxon>Castorimorpha</taxon>
        <taxon>Castoridae</taxon>
        <taxon>Castor</taxon>
    </lineage>
</organism>
<evidence type="ECO:0000256" key="2">
    <source>
        <dbReference type="ARBA" id="ARBA00022491"/>
    </source>
</evidence>
<reference evidence="8" key="1">
    <citation type="submission" date="2023-09" db="UniProtKB">
        <authorList>
            <consortium name="Ensembl"/>
        </authorList>
    </citation>
    <scope>IDENTIFICATION</scope>
</reference>
<feature type="region of interest" description="Disordered" evidence="7">
    <location>
        <begin position="20"/>
        <end position="127"/>
    </location>
</feature>
<dbReference type="InterPro" id="IPR033258">
    <property type="entry name" value="EID"/>
</dbReference>
<evidence type="ECO:0000256" key="3">
    <source>
        <dbReference type="ARBA" id="ARBA00022782"/>
    </source>
</evidence>
<dbReference type="GO" id="GO:0005654">
    <property type="term" value="C:nucleoplasm"/>
    <property type="evidence" value="ECO:0007669"/>
    <property type="project" value="TreeGrafter"/>
</dbReference>
<sequence>MSEMAELLALYEECSDLQMDMMPGEGDLQMEAGIGSREPSLNPSRSGAAPQLEEECPVEEEAARPMAAPRGKRGLGNGPSPGEQPGPHLESEEEEFDDWEDDHDYPEEKPLRCGLLSLHHPGGSQQDVLRTSQAEELPWMAGFSCITGRPHLNSQLSSKSSFP</sequence>
<dbReference type="Ensembl" id="ENSCCNT00000027939.1">
    <property type="protein sequence ID" value="ENSCCNP00000021753.1"/>
    <property type="gene ID" value="ENSCCNG00000021493.1"/>
</dbReference>
<keyword evidence="4" id="KW-0805">Transcription regulation</keyword>
<dbReference type="AlphaFoldDB" id="A0A8C0X821"/>
<comment type="subcellular location">
    <subcellularLocation>
        <location evidence="1">Nucleus</location>
    </subcellularLocation>
</comment>
<dbReference type="GO" id="GO:0003714">
    <property type="term" value="F:transcription corepressor activity"/>
    <property type="evidence" value="ECO:0007669"/>
    <property type="project" value="TreeGrafter"/>
</dbReference>
<accession>A0A8C0X821</accession>
<evidence type="ECO:0000256" key="6">
    <source>
        <dbReference type="ARBA" id="ARBA00023242"/>
    </source>
</evidence>